<evidence type="ECO:0000256" key="1">
    <source>
        <dbReference type="ARBA" id="ARBA00004651"/>
    </source>
</evidence>
<accession>A0AAU7DT63</accession>
<feature type="transmembrane region" description="Helical" evidence="7">
    <location>
        <begin position="163"/>
        <end position="184"/>
    </location>
</feature>
<dbReference type="InterPro" id="IPR003593">
    <property type="entry name" value="AAA+_ATPase"/>
</dbReference>
<dbReference type="InterPro" id="IPR011527">
    <property type="entry name" value="ABC1_TM_dom"/>
</dbReference>
<keyword evidence="5 7" id="KW-1133">Transmembrane helix</keyword>
<keyword evidence="6 7" id="KW-0472">Membrane</keyword>
<proteinExistence type="predicted"/>
<evidence type="ECO:0000256" key="2">
    <source>
        <dbReference type="ARBA" id="ARBA00022692"/>
    </source>
</evidence>
<protein>
    <submittedName>
        <fullName evidence="10">Thiol reductant ABC exporter subunit CydD</fullName>
    </submittedName>
</protein>
<dbReference type="GO" id="GO:0042883">
    <property type="term" value="P:cysteine transport"/>
    <property type="evidence" value="ECO:0007669"/>
    <property type="project" value="InterPro"/>
</dbReference>
<dbReference type="GO" id="GO:0005524">
    <property type="term" value="F:ATP binding"/>
    <property type="evidence" value="ECO:0007669"/>
    <property type="project" value="UniProtKB-KW"/>
</dbReference>
<feature type="transmembrane region" description="Helical" evidence="7">
    <location>
        <begin position="61"/>
        <end position="78"/>
    </location>
</feature>
<dbReference type="InterPro" id="IPR014216">
    <property type="entry name" value="ABC_transptr_CydD"/>
</dbReference>
<evidence type="ECO:0000313" key="10">
    <source>
        <dbReference type="EMBL" id="XBH20490.1"/>
    </source>
</evidence>
<dbReference type="InterPro" id="IPR027417">
    <property type="entry name" value="P-loop_NTPase"/>
</dbReference>
<evidence type="ECO:0000259" key="9">
    <source>
        <dbReference type="PROSITE" id="PS50929"/>
    </source>
</evidence>
<dbReference type="InterPro" id="IPR036640">
    <property type="entry name" value="ABC1_TM_sf"/>
</dbReference>
<dbReference type="PANTHER" id="PTHR24221:SF590">
    <property type="entry name" value="COMPONENT LINKED WITH THE ASSEMBLY OF CYTOCHROME' TRANSPORT TRANSMEMBRANE ATP-BINDING PROTEIN ABC TRANSPORTER CYDD-RELATED"/>
    <property type="match status" value="1"/>
</dbReference>
<dbReference type="SUPFAM" id="SSF90123">
    <property type="entry name" value="ABC transporter transmembrane region"/>
    <property type="match status" value="1"/>
</dbReference>
<dbReference type="PROSITE" id="PS50893">
    <property type="entry name" value="ABC_TRANSPORTER_2"/>
    <property type="match status" value="1"/>
</dbReference>
<feature type="domain" description="ABC transmembrane type-1" evidence="9">
    <location>
        <begin position="20"/>
        <end position="308"/>
    </location>
</feature>
<dbReference type="PROSITE" id="PS50929">
    <property type="entry name" value="ABC_TM1F"/>
    <property type="match status" value="1"/>
</dbReference>
<dbReference type="NCBIfam" id="TIGR02857">
    <property type="entry name" value="CydD"/>
    <property type="match status" value="1"/>
</dbReference>
<dbReference type="AlphaFoldDB" id="A0AAU7DT63"/>
<dbReference type="EMBL" id="CP146203">
    <property type="protein sequence ID" value="XBH20490.1"/>
    <property type="molecule type" value="Genomic_DNA"/>
</dbReference>
<evidence type="ECO:0000256" key="6">
    <source>
        <dbReference type="ARBA" id="ARBA00023136"/>
    </source>
</evidence>
<dbReference type="SUPFAM" id="SSF52540">
    <property type="entry name" value="P-loop containing nucleoside triphosphate hydrolases"/>
    <property type="match status" value="1"/>
</dbReference>
<dbReference type="GO" id="GO:0016887">
    <property type="term" value="F:ATP hydrolysis activity"/>
    <property type="evidence" value="ECO:0007669"/>
    <property type="project" value="InterPro"/>
</dbReference>
<dbReference type="Gene3D" id="3.40.50.300">
    <property type="entry name" value="P-loop containing nucleotide triphosphate hydrolases"/>
    <property type="match status" value="1"/>
</dbReference>
<dbReference type="PANTHER" id="PTHR24221">
    <property type="entry name" value="ATP-BINDING CASSETTE SUB-FAMILY B"/>
    <property type="match status" value="1"/>
</dbReference>
<evidence type="ECO:0000256" key="5">
    <source>
        <dbReference type="ARBA" id="ARBA00022989"/>
    </source>
</evidence>
<keyword evidence="3" id="KW-0547">Nucleotide-binding</keyword>
<evidence type="ECO:0000259" key="8">
    <source>
        <dbReference type="PROSITE" id="PS50893"/>
    </source>
</evidence>
<dbReference type="Pfam" id="PF00664">
    <property type="entry name" value="ABC_membrane"/>
    <property type="match status" value="1"/>
</dbReference>
<comment type="subcellular location">
    <subcellularLocation>
        <location evidence="1">Cell membrane</location>
        <topology evidence="1">Multi-pass membrane protein</topology>
    </subcellularLocation>
</comment>
<dbReference type="PROSITE" id="PS00211">
    <property type="entry name" value="ABC_TRANSPORTER_1"/>
    <property type="match status" value="1"/>
</dbReference>
<organism evidence="10">
    <name type="scientific">Jonesiaceae bacterium BS-20</name>
    <dbReference type="NCBI Taxonomy" id="3120821"/>
    <lineage>
        <taxon>Bacteria</taxon>
        <taxon>Bacillati</taxon>
        <taxon>Actinomycetota</taxon>
        <taxon>Actinomycetes</taxon>
        <taxon>Micrococcales</taxon>
        <taxon>Jonesiaceae</taxon>
    </lineage>
</organism>
<dbReference type="CDD" id="cd03228">
    <property type="entry name" value="ABCC_MRP_Like"/>
    <property type="match status" value="1"/>
</dbReference>
<feature type="transmembrane region" description="Helical" evidence="7">
    <location>
        <begin position="245"/>
        <end position="267"/>
    </location>
</feature>
<keyword evidence="2 7" id="KW-0812">Transmembrane</keyword>
<dbReference type="CDD" id="cd18584">
    <property type="entry name" value="ABC_6TM_AarD_CydD"/>
    <property type="match status" value="1"/>
</dbReference>
<keyword evidence="4" id="KW-0067">ATP-binding</keyword>
<dbReference type="GO" id="GO:0005886">
    <property type="term" value="C:plasma membrane"/>
    <property type="evidence" value="ECO:0007669"/>
    <property type="project" value="UniProtKB-SubCell"/>
</dbReference>
<evidence type="ECO:0000256" key="4">
    <source>
        <dbReference type="ARBA" id="ARBA00022840"/>
    </source>
</evidence>
<gene>
    <name evidence="10" type="primary">cydD</name>
    <name evidence="10" type="ORF">V5R04_09560</name>
</gene>
<reference evidence="10" key="1">
    <citation type="submission" date="2024-02" db="EMBL/GenBank/DDBJ databases">
        <title>Tomenella chthoni gen. nov. sp. nov., a member of the family Jonesiaceae isolated from bat guano.</title>
        <authorList>
            <person name="Miller S.L."/>
            <person name="King J."/>
            <person name="Sankaranarayanan K."/>
            <person name="Lawson P.A."/>
        </authorList>
    </citation>
    <scope>NUCLEOTIDE SEQUENCE</scope>
    <source>
        <strain evidence="10">BS-20</strain>
    </source>
</reference>
<dbReference type="InterPro" id="IPR003439">
    <property type="entry name" value="ABC_transporter-like_ATP-bd"/>
</dbReference>
<evidence type="ECO:0000256" key="7">
    <source>
        <dbReference type="SAM" id="Phobius"/>
    </source>
</evidence>
<feature type="transmembrane region" description="Helical" evidence="7">
    <location>
        <begin position="18"/>
        <end position="41"/>
    </location>
</feature>
<dbReference type="GO" id="GO:0140359">
    <property type="term" value="F:ABC-type transporter activity"/>
    <property type="evidence" value="ECO:0007669"/>
    <property type="project" value="InterPro"/>
</dbReference>
<dbReference type="Gene3D" id="1.20.1560.10">
    <property type="entry name" value="ABC transporter type 1, transmembrane domain"/>
    <property type="match status" value="1"/>
</dbReference>
<name>A0AAU7DT63_9MICO</name>
<dbReference type="SMART" id="SM00382">
    <property type="entry name" value="AAA"/>
    <property type="match status" value="1"/>
</dbReference>
<sequence length="584" mass="60838">MKPLDPQLLKVAAPARGYVVLTAVFGVATALLIVTQAIAIARALAPVIRDGQGLGAVRTPLLVLAGVVLGRAIVAGLSERFAHRAAAKVIADLRRQVLDRAVALGPRWLSAPTESGSNGSDVVTLSTRGLNDLGPYFVRYLPQLLLTVTVTPLTLLVVLGQDLISAIIITVTIPLVPIFMILVGQLTQKTSEKRLTVMSRLGSQVLDLIAGLPTLRAFGREIGPATRVKQLGQAYTQSTMKTLQIAFLSGMVLELLTTLSVALVAVGVGLRLVYGYVDLETALIILILAPEVYLPIRNVGTHFHASANGMAAFTKALAILETPVALAGTTMAPDLRGSTLKVTNLSVRAPGRDLLAPANLSFTVSPGTITALVGASGAGKTTAILSLLGLVTPHSGTVTWRPDQPGSGPKALDIADLDPSSYWDQVAWLSQRSTLAPGTLRAALLDSTTPSDAEFDHAVEQAGLTEVIAQLPNGLDTVIGLGGLGLSVGQRQRVALAKSLLSPRPLIILDEPTAHLDALTETHILASITELKERGATVIVVAHRPSVVSLADQVVEVDSQTTMVPASAAPIPAASAPATESGVL</sequence>
<dbReference type="InterPro" id="IPR017871">
    <property type="entry name" value="ABC_transporter-like_CS"/>
</dbReference>
<feature type="domain" description="ABC transporter" evidence="8">
    <location>
        <begin position="340"/>
        <end position="584"/>
    </location>
</feature>
<dbReference type="InterPro" id="IPR039421">
    <property type="entry name" value="Type_1_exporter"/>
</dbReference>
<feature type="transmembrane region" description="Helical" evidence="7">
    <location>
        <begin position="137"/>
        <end position="157"/>
    </location>
</feature>
<dbReference type="Pfam" id="PF00005">
    <property type="entry name" value="ABC_tran"/>
    <property type="match status" value="1"/>
</dbReference>
<evidence type="ECO:0000256" key="3">
    <source>
        <dbReference type="ARBA" id="ARBA00022741"/>
    </source>
</evidence>